<dbReference type="PANTHER" id="PTHR47735:SF14">
    <property type="entry name" value="POTASSIUM VOLTAGE-GATED CHANNEL SUBFAMILY KQT MEMBER 1"/>
    <property type="match status" value="1"/>
</dbReference>
<evidence type="ECO:0000256" key="23">
    <source>
        <dbReference type="ARBA" id="ARBA00029687"/>
    </source>
</evidence>
<evidence type="ECO:0000256" key="1">
    <source>
        <dbReference type="ARBA" id="ARBA00004156"/>
    </source>
</evidence>
<evidence type="ECO:0000256" key="17">
    <source>
        <dbReference type="ARBA" id="ARBA00022958"/>
    </source>
</evidence>
<evidence type="ECO:0000313" key="31">
    <source>
        <dbReference type="Proteomes" id="UP000002494"/>
    </source>
</evidence>
<keyword evidence="20 27" id="KW-0472">Membrane</keyword>
<dbReference type="PRINTS" id="PR01459">
    <property type="entry name" value="KCNQCHANNEL"/>
</dbReference>
<keyword evidence="16" id="KW-0851">Voltage-gated channel</keyword>
<evidence type="ECO:0000313" key="30">
    <source>
        <dbReference type="Ensembl" id="ENSRNOP00000080022.1"/>
    </source>
</evidence>
<dbReference type="InterPro" id="IPR003937">
    <property type="entry name" value="K_chnl_volt-dep_KCNQ"/>
</dbReference>
<name>A0A8I5ZPT1_RAT</name>
<dbReference type="InterPro" id="IPR005821">
    <property type="entry name" value="Ion_trans_dom"/>
</dbReference>
<evidence type="ECO:0000256" key="3">
    <source>
        <dbReference type="ARBA" id="ARBA00004240"/>
    </source>
</evidence>
<keyword evidence="12 27" id="KW-0812">Transmembrane</keyword>
<accession>A0A8I5ZPT1</accession>
<evidence type="ECO:0000256" key="7">
    <source>
        <dbReference type="ARBA" id="ARBA00009499"/>
    </source>
</evidence>
<reference evidence="30" key="2">
    <citation type="submission" date="2025-08" db="UniProtKB">
        <authorList>
            <consortium name="Ensembl"/>
        </authorList>
    </citation>
    <scope>IDENTIFICATION</scope>
    <source>
        <strain evidence="30">Brown Norway</strain>
    </source>
</reference>
<dbReference type="GO" id="GO:0008076">
    <property type="term" value="C:voltage-gated potassium channel complex"/>
    <property type="evidence" value="ECO:0007669"/>
    <property type="project" value="InterPro"/>
</dbReference>
<dbReference type="FunFam" id="1.20.120.350:FF:000017">
    <property type="entry name" value="potassium voltage-gated channel subfamily KQT member 1"/>
    <property type="match status" value="1"/>
</dbReference>
<keyword evidence="21" id="KW-0407">Ion channel</keyword>
<dbReference type="GO" id="GO:0010817">
    <property type="term" value="P:regulation of hormone levels"/>
    <property type="evidence" value="ECO:0007669"/>
    <property type="project" value="UniProtKB-ARBA"/>
</dbReference>
<feature type="transmembrane region" description="Helical" evidence="27">
    <location>
        <begin position="327"/>
        <end position="353"/>
    </location>
</feature>
<evidence type="ECO:0000256" key="4">
    <source>
        <dbReference type="ARBA" id="ARBA00004285"/>
    </source>
</evidence>
<evidence type="ECO:0000256" key="8">
    <source>
        <dbReference type="ARBA" id="ARBA00019342"/>
    </source>
</evidence>
<evidence type="ECO:0000256" key="13">
    <source>
        <dbReference type="ARBA" id="ARBA00022824"/>
    </source>
</evidence>
<dbReference type="GO" id="GO:0005249">
    <property type="term" value="F:voltage-gated potassium channel activity"/>
    <property type="evidence" value="ECO:0007669"/>
    <property type="project" value="InterPro"/>
</dbReference>
<dbReference type="AlphaFoldDB" id="A0A8I5ZPT1"/>
<feature type="transmembrane region" description="Helical" evidence="27">
    <location>
        <begin position="123"/>
        <end position="142"/>
    </location>
</feature>
<sequence length="651" mass="72296">MDTASSPPNAERKRAGWGRLLGARRGSAGLAKKCPFSLELAEGGPTGGTVYAPIAPTGAPGLAPPMSPPVSPVPAPADLGPRPRVSLDPRVSIYSTRRPLLARTHIQGRVYNFLERPTGWKCFVYHFTVFLIVLVCLIFSVLSTIEQYAALATGTLFWMEIVLVVFFGTEYVVRLWSAGCRSKYVGIWGRLRFARKPISIIDLIVVVASMVVLCVGSKGQVFATSAIRGIRFLQILRMLHVDRQGGTWRLLGSVVFIHRQELITTLYIGFLGLIFSSYFVYLAEKDAVNESGRIEFGSYADALWWGVVTVTTIGYGDKVPQTWVGKTIASCFSVFAISFFALPAGILGSGFALKVQQKQRQKHFNRQIPAAASLIQTAWRCYAAENPDSSTWKIYVRKPARSHTLLSPSPKPKKSVMVKKKKFKLDKDNGLSPGEKIFNVPHITCDPPEDRRPDHFSIDGYDSSGKQTPMCAGVGHSLLTLCPLLLRLRDHHRATIKVIRRMQYFVAKKKFQQARKPYDVRDVIEQYSQGHLNLMVRIKELQRRLDQSIGKPSLFIPISEKSKDRGSNTIGARLNRVEDKVTQLDQRLVIITDMLHQLLSLQQGGPTCNNRSQVVASDEGGSINPELFLPSNSLPTYEQLTVPQTGPDEGS</sequence>
<dbReference type="Gene3D" id="1.10.287.70">
    <property type="match status" value="1"/>
</dbReference>
<feature type="transmembrane region" description="Helical" evidence="27">
    <location>
        <begin position="200"/>
        <end position="223"/>
    </location>
</feature>
<dbReference type="PANTHER" id="PTHR47735">
    <property type="entry name" value="POTASSIUM VOLTAGE-GATED CHANNEL SUBFAMILY KQT MEMBER 4"/>
    <property type="match status" value="1"/>
</dbReference>
<feature type="transmembrane region" description="Helical" evidence="27">
    <location>
        <begin position="148"/>
        <end position="173"/>
    </location>
</feature>
<dbReference type="InterPro" id="IPR005827">
    <property type="entry name" value="K_chnl_volt-dep_KCQN1"/>
</dbReference>
<keyword evidence="11" id="KW-0633">Potassium transport</keyword>
<evidence type="ECO:0000256" key="11">
    <source>
        <dbReference type="ARBA" id="ARBA00022538"/>
    </source>
</evidence>
<dbReference type="GO" id="GO:0016323">
    <property type="term" value="C:basolateral plasma membrane"/>
    <property type="evidence" value="ECO:0007669"/>
    <property type="project" value="UniProtKB-SubCell"/>
</dbReference>
<dbReference type="GeneTree" id="ENSGT00940000161001"/>
<evidence type="ECO:0000256" key="26">
    <source>
        <dbReference type="ARBA" id="ARBA00034430"/>
    </source>
</evidence>
<keyword evidence="19" id="KW-0406">Ion transport</keyword>
<dbReference type="GO" id="GO:0030659">
    <property type="term" value="C:cytoplasmic vesicle membrane"/>
    <property type="evidence" value="ECO:0007669"/>
    <property type="project" value="UniProtKB-SubCell"/>
</dbReference>
<dbReference type="GO" id="GO:0022600">
    <property type="term" value="P:digestive system process"/>
    <property type="evidence" value="ECO:0007669"/>
    <property type="project" value="UniProtKB-ARBA"/>
</dbReference>
<dbReference type="InterPro" id="IPR013821">
    <property type="entry name" value="K_chnl_volt-dep_KCNQ_C"/>
</dbReference>
<evidence type="ECO:0000256" key="16">
    <source>
        <dbReference type="ARBA" id="ARBA00022882"/>
    </source>
</evidence>
<keyword evidence="15" id="KW-0112">Calmodulin-binding</keyword>
<reference evidence="30" key="1">
    <citation type="submission" date="2024-01" db="EMBL/GenBank/DDBJ databases">
        <title>GRCr8: a new rat reference genome assembly contstructed from accurate long reads and long range scaffolding.</title>
        <authorList>
            <person name="Doris P.A."/>
            <person name="Kalbfleisch T."/>
            <person name="Li K."/>
            <person name="Howe K."/>
            <person name="Wood J."/>
        </authorList>
    </citation>
    <scope>NUCLEOTIDE SEQUENCE [LARGE SCALE GENOMIC DNA]</scope>
    <source>
        <strain evidence="30">Brown Norway</strain>
    </source>
</reference>
<evidence type="ECO:0000256" key="22">
    <source>
        <dbReference type="ARBA" id="ARBA00023329"/>
    </source>
</evidence>
<keyword evidence="17" id="KW-0630">Potassium</keyword>
<dbReference type="Pfam" id="PF03520">
    <property type="entry name" value="KCNQ_channel"/>
    <property type="match status" value="1"/>
</dbReference>
<evidence type="ECO:0000256" key="18">
    <source>
        <dbReference type="ARBA" id="ARBA00022989"/>
    </source>
</evidence>
<evidence type="ECO:0000256" key="21">
    <source>
        <dbReference type="ARBA" id="ARBA00023303"/>
    </source>
</evidence>
<dbReference type="GO" id="GO:0005769">
    <property type="term" value="C:early endosome"/>
    <property type="evidence" value="ECO:0007669"/>
    <property type="project" value="UniProtKB-SubCell"/>
</dbReference>
<dbReference type="GO" id="GO:0005783">
    <property type="term" value="C:endoplasmic reticulum"/>
    <property type="evidence" value="ECO:0007669"/>
    <property type="project" value="UniProtKB-SubCell"/>
</dbReference>
<keyword evidence="18 27" id="KW-1133">Transmembrane helix</keyword>
<evidence type="ECO:0000256" key="15">
    <source>
        <dbReference type="ARBA" id="ARBA00022860"/>
    </source>
</evidence>
<evidence type="ECO:0000256" key="19">
    <source>
        <dbReference type="ARBA" id="ARBA00023065"/>
    </source>
</evidence>
<evidence type="ECO:0000256" key="25">
    <source>
        <dbReference type="ARBA" id="ARBA00032659"/>
    </source>
</evidence>
<proteinExistence type="inferred from homology"/>
<dbReference type="SUPFAM" id="SSF81324">
    <property type="entry name" value="Voltage-gated potassium channels"/>
    <property type="match status" value="1"/>
</dbReference>
<dbReference type="GO" id="GO:0005516">
    <property type="term" value="F:calmodulin binding"/>
    <property type="evidence" value="ECO:0007669"/>
    <property type="project" value="UniProtKB-KW"/>
</dbReference>
<reference evidence="30" key="3">
    <citation type="submission" date="2025-09" db="UniProtKB">
        <authorList>
            <consortium name="Ensembl"/>
        </authorList>
    </citation>
    <scope>IDENTIFICATION</scope>
    <source>
        <strain evidence="30">Brown Norway</strain>
    </source>
</reference>
<keyword evidence="13" id="KW-0256">Endoplasmic reticulum</keyword>
<evidence type="ECO:0000256" key="10">
    <source>
        <dbReference type="ARBA" id="ARBA00022475"/>
    </source>
</evidence>
<dbReference type="InterPro" id="IPR027359">
    <property type="entry name" value="Volt_channel_dom_sf"/>
</dbReference>
<keyword evidence="22" id="KW-0968">Cytoplasmic vesicle</keyword>
<dbReference type="RGD" id="621503">
    <property type="gene designation" value="Kcnq1"/>
</dbReference>
<keyword evidence="10" id="KW-1003">Cell membrane</keyword>
<keyword evidence="9" id="KW-0813">Transport</keyword>
<feature type="transmembrane region" description="Helical" evidence="27">
    <location>
        <begin position="262"/>
        <end position="284"/>
    </location>
</feature>
<keyword evidence="31" id="KW-1185">Reference proteome</keyword>
<gene>
    <name evidence="30 32" type="primary">Kcnq1</name>
</gene>
<organism evidence="30 31">
    <name type="scientific">Rattus norvegicus</name>
    <name type="common">Rat</name>
    <dbReference type="NCBI Taxonomy" id="10116"/>
    <lineage>
        <taxon>Eukaryota</taxon>
        <taxon>Metazoa</taxon>
        <taxon>Chordata</taxon>
        <taxon>Craniata</taxon>
        <taxon>Vertebrata</taxon>
        <taxon>Euteleostomi</taxon>
        <taxon>Mammalia</taxon>
        <taxon>Eutheria</taxon>
        <taxon>Euarchontoglires</taxon>
        <taxon>Glires</taxon>
        <taxon>Rodentia</taxon>
        <taxon>Myomorpha</taxon>
        <taxon>Muroidea</taxon>
        <taxon>Muridae</taxon>
        <taxon>Murinae</taxon>
        <taxon>Rattus</taxon>
    </lineage>
</organism>
<evidence type="ECO:0000256" key="27">
    <source>
        <dbReference type="SAM" id="Phobius"/>
    </source>
</evidence>
<feature type="transmembrane region" description="Helical" evidence="27">
    <location>
        <begin position="296"/>
        <end position="315"/>
    </location>
</feature>
<dbReference type="Proteomes" id="UP000002494">
    <property type="component" value="Chromosome 1"/>
</dbReference>
<comment type="catalytic activity">
    <reaction evidence="26">
        <text>K(+)(in) = K(+)(out)</text>
        <dbReference type="Rhea" id="RHEA:29463"/>
        <dbReference type="ChEBI" id="CHEBI:29103"/>
    </reaction>
</comment>
<dbReference type="GO" id="GO:0045121">
    <property type="term" value="C:membrane raft"/>
    <property type="evidence" value="ECO:0007669"/>
    <property type="project" value="UniProtKB-SubCell"/>
</dbReference>
<dbReference type="Pfam" id="PF00520">
    <property type="entry name" value="Ion_trans"/>
    <property type="match status" value="1"/>
</dbReference>
<comment type="subcellular location">
    <subcellularLocation>
        <location evidence="6">Apical cell membrane</location>
        <topology evidence="6">Multi-pass membrane protein</topology>
    </subcellularLocation>
    <subcellularLocation>
        <location evidence="2">Basolateral cell membrane</location>
    </subcellularLocation>
    <subcellularLocation>
        <location evidence="1">Cytoplasmic vesicle membrane</location>
    </subcellularLocation>
    <subcellularLocation>
        <location evidence="5">Early endosome</location>
    </subcellularLocation>
    <subcellularLocation>
        <location evidence="3">Endoplasmic reticulum</location>
    </subcellularLocation>
    <subcellularLocation>
        <location evidence="4">Membrane raft</location>
    </subcellularLocation>
</comment>
<evidence type="ECO:0000256" key="9">
    <source>
        <dbReference type="ARBA" id="ARBA00022448"/>
    </source>
</evidence>
<evidence type="ECO:0000256" key="24">
    <source>
        <dbReference type="ARBA" id="ARBA00030121"/>
    </source>
</evidence>
<evidence type="ECO:0000256" key="5">
    <source>
        <dbReference type="ARBA" id="ARBA00004412"/>
    </source>
</evidence>
<protein>
    <recommendedName>
        <fullName evidence="8">Potassium voltage-gated channel subfamily KQT member 1</fullName>
    </recommendedName>
    <alternativeName>
        <fullName evidence="25">IKs producing slow voltage-gated potassium channel subunit alpha KvLQT1</fullName>
    </alternativeName>
    <alternativeName>
        <fullName evidence="23">KQT-like 1</fullName>
    </alternativeName>
    <alternativeName>
        <fullName evidence="24">Voltage-gated potassium channel subunit Kv7.1</fullName>
    </alternativeName>
</protein>
<dbReference type="FunFam" id="1.10.287.70:FF:000113">
    <property type="entry name" value="Potassium voltage-gated channel subfamily KQT member 1"/>
    <property type="match status" value="1"/>
</dbReference>
<dbReference type="GO" id="GO:0016324">
    <property type="term" value="C:apical plasma membrane"/>
    <property type="evidence" value="ECO:0007669"/>
    <property type="project" value="UniProtKB-SubCell"/>
</dbReference>
<evidence type="ECO:0000256" key="12">
    <source>
        <dbReference type="ARBA" id="ARBA00022692"/>
    </source>
</evidence>
<evidence type="ECO:0000259" key="28">
    <source>
        <dbReference type="Pfam" id="PF00520"/>
    </source>
</evidence>
<comment type="similarity">
    <text evidence="7">Belongs to the potassium channel family. KQT (TC 1.A.1.15) subfamily. Kv7.1/KCNQ1 sub-subfamily.</text>
</comment>
<evidence type="ECO:0000259" key="29">
    <source>
        <dbReference type="Pfam" id="PF03520"/>
    </source>
</evidence>
<dbReference type="Gene3D" id="1.20.120.350">
    <property type="entry name" value="Voltage-gated potassium channels. Chain C"/>
    <property type="match status" value="1"/>
</dbReference>
<evidence type="ECO:0000313" key="32">
    <source>
        <dbReference type="RGD" id="621503"/>
    </source>
</evidence>
<dbReference type="PRINTS" id="PR01460">
    <property type="entry name" value="KCNQ1CHANNEL"/>
</dbReference>
<keyword evidence="14" id="KW-0631">Potassium channel</keyword>
<dbReference type="Ensembl" id="ENSRNOT00000095400.2">
    <property type="protein sequence ID" value="ENSRNOP00000080022.1"/>
    <property type="gene ID" value="ENSRNOG00000020532.10"/>
</dbReference>
<evidence type="ECO:0000256" key="2">
    <source>
        <dbReference type="ARBA" id="ARBA00004187"/>
    </source>
</evidence>
<feature type="domain" description="Potassium channel voltage dependent KCNQ C-terminal" evidence="29">
    <location>
        <begin position="493"/>
        <end position="599"/>
    </location>
</feature>
<dbReference type="Gene3D" id="6.10.140.1910">
    <property type="match status" value="2"/>
</dbReference>
<evidence type="ECO:0000256" key="14">
    <source>
        <dbReference type="ARBA" id="ARBA00022826"/>
    </source>
</evidence>
<evidence type="ECO:0000256" key="6">
    <source>
        <dbReference type="ARBA" id="ARBA00004424"/>
    </source>
</evidence>
<evidence type="ECO:0000256" key="20">
    <source>
        <dbReference type="ARBA" id="ARBA00023136"/>
    </source>
</evidence>
<dbReference type="GO" id="GO:0051049">
    <property type="term" value="P:regulation of transport"/>
    <property type="evidence" value="ECO:0007669"/>
    <property type="project" value="UniProtKB-ARBA"/>
</dbReference>
<dbReference type="GO" id="GO:0042391">
    <property type="term" value="P:regulation of membrane potential"/>
    <property type="evidence" value="ECO:0007669"/>
    <property type="project" value="UniProtKB-ARBA"/>
</dbReference>
<feature type="domain" description="Ion transport" evidence="28">
    <location>
        <begin position="124"/>
        <end position="358"/>
    </location>
</feature>
<dbReference type="PRINTS" id="PR00169">
    <property type="entry name" value="KCHANNEL"/>
</dbReference>